<dbReference type="Proteomes" id="UP001140087">
    <property type="component" value="Unassembled WGS sequence"/>
</dbReference>
<keyword evidence="2" id="KW-1185">Reference proteome</keyword>
<keyword evidence="1" id="KW-0808">Transferase</keyword>
<protein>
    <submittedName>
        <fullName evidence="1">DNA-dependent RNA polymerase II</fullName>
        <ecNumber evidence="1">2.7.7.6</ecNumber>
    </submittedName>
</protein>
<evidence type="ECO:0000313" key="2">
    <source>
        <dbReference type="Proteomes" id="UP001140087"/>
    </source>
</evidence>
<accession>A0ACC1KUE9</accession>
<keyword evidence="1" id="KW-0548">Nucleotidyltransferase</keyword>
<dbReference type="EMBL" id="JANBUN010002385">
    <property type="protein sequence ID" value="KAJ2794774.1"/>
    <property type="molecule type" value="Genomic_DNA"/>
</dbReference>
<proteinExistence type="predicted"/>
<comment type="caution">
    <text evidence="1">The sequence shown here is derived from an EMBL/GenBank/DDBJ whole genome shotgun (WGS) entry which is preliminary data.</text>
</comment>
<reference evidence="1" key="1">
    <citation type="submission" date="2022-07" db="EMBL/GenBank/DDBJ databases">
        <title>Phylogenomic reconstructions and comparative analyses of Kickxellomycotina fungi.</title>
        <authorList>
            <person name="Reynolds N.K."/>
            <person name="Stajich J.E."/>
            <person name="Barry K."/>
            <person name="Grigoriev I.V."/>
            <person name="Crous P."/>
            <person name="Smith M.E."/>
        </authorList>
    </citation>
    <scope>NUCLEOTIDE SEQUENCE</scope>
    <source>
        <strain evidence="1">BCRC 34780</strain>
    </source>
</reference>
<feature type="non-terminal residue" evidence="1">
    <location>
        <position position="557"/>
    </location>
</feature>
<sequence length="557" mass="63335">MADDSYYGDEAGYDGDEYGFDKDEADLITQEDYWTLISRYFDEHGLVRQQINSFNDFIEHSLQEIVDENPNIVMQNTYQGDQGQDIAKRYHLAFGQVYISTPSFTEKDGAAHLLHPQEARLRNLTYWGQLHLQSGQRTLLADSSDPRNKGITGIPDMAMDVIDGHKFFDRDGNLISTTSEFVGRIPMMLRSQYCNLHGMNSQQLFELGECPYDQGGYFVINGSEKVLIAQERIATNTVLVFKKSPPHSYYTAEIRSQAERVSKVASPLLLKLTHKPADKSGSQLLLAKIPYIHCDIEAIIIFRALGMVTAKDIMEHIAYDPSDTQMMDMLKPSLEDAFVIQDREIALDYIARRGMTAGASRDKRVRYAAEILQKEFLPHMGTQAHNETVKAYFFGYMIHRLLLCALERRETDDRDHYGKKRMDLGGPLLASLFRTLFRKLTKDISMYMQKCIESGREFNMTLAVKPNTITNGLRYSLATGNWGEQKKAMQARAGVSQVLNRYTFASTLSHLRRCNTPIGRDGKIAKPRQLHNTHWGLVCVTADTEVVLDNGMDMARI</sequence>
<gene>
    <name evidence="1" type="primary">RPB2_2</name>
    <name evidence="1" type="ORF">H4R21_005369</name>
</gene>
<organism evidence="1 2">
    <name type="scientific">Coemansia helicoidea</name>
    <dbReference type="NCBI Taxonomy" id="1286919"/>
    <lineage>
        <taxon>Eukaryota</taxon>
        <taxon>Fungi</taxon>
        <taxon>Fungi incertae sedis</taxon>
        <taxon>Zoopagomycota</taxon>
        <taxon>Kickxellomycotina</taxon>
        <taxon>Kickxellomycetes</taxon>
        <taxon>Kickxellales</taxon>
        <taxon>Kickxellaceae</taxon>
        <taxon>Coemansia</taxon>
    </lineage>
</organism>
<dbReference type="EC" id="2.7.7.6" evidence="1"/>
<evidence type="ECO:0000313" key="1">
    <source>
        <dbReference type="EMBL" id="KAJ2794774.1"/>
    </source>
</evidence>
<name>A0ACC1KUE9_9FUNG</name>